<feature type="compositionally biased region" description="Acidic residues" evidence="1">
    <location>
        <begin position="50"/>
        <end position="60"/>
    </location>
</feature>
<sequence length="111" mass="12685">MAKSTNSECTEPGGSSMETFYNKYYVPDDDAKLEDNSDSEADEHSSNEDNPPEDIDMDNDQEEDCAQLLDEAISWEEERTSQQKQKPQKTLSPMAAHDHQFLLCFIITERC</sequence>
<dbReference type="EMBL" id="KZ293652">
    <property type="protein sequence ID" value="PBK95013.1"/>
    <property type="molecule type" value="Genomic_DNA"/>
</dbReference>
<dbReference type="AlphaFoldDB" id="A0A2H3E372"/>
<dbReference type="Proteomes" id="UP000217790">
    <property type="component" value="Unassembled WGS sequence"/>
</dbReference>
<protein>
    <submittedName>
        <fullName evidence="2">Uncharacterized protein</fullName>
    </submittedName>
</protein>
<name>A0A2H3E372_ARMGA</name>
<accession>A0A2H3E372</accession>
<evidence type="ECO:0000256" key="1">
    <source>
        <dbReference type="SAM" id="MobiDB-lite"/>
    </source>
</evidence>
<keyword evidence="3" id="KW-1185">Reference proteome</keyword>
<proteinExistence type="predicted"/>
<evidence type="ECO:0000313" key="3">
    <source>
        <dbReference type="Proteomes" id="UP000217790"/>
    </source>
</evidence>
<reference evidence="3" key="1">
    <citation type="journal article" date="2017" name="Nat. Ecol. Evol.">
        <title>Genome expansion and lineage-specific genetic innovations in the forest pathogenic fungi Armillaria.</title>
        <authorList>
            <person name="Sipos G."/>
            <person name="Prasanna A.N."/>
            <person name="Walter M.C."/>
            <person name="O'Connor E."/>
            <person name="Balint B."/>
            <person name="Krizsan K."/>
            <person name="Kiss B."/>
            <person name="Hess J."/>
            <person name="Varga T."/>
            <person name="Slot J."/>
            <person name="Riley R."/>
            <person name="Boka B."/>
            <person name="Rigling D."/>
            <person name="Barry K."/>
            <person name="Lee J."/>
            <person name="Mihaltcheva S."/>
            <person name="LaButti K."/>
            <person name="Lipzen A."/>
            <person name="Waldron R."/>
            <person name="Moloney N.M."/>
            <person name="Sperisen C."/>
            <person name="Kredics L."/>
            <person name="Vagvoelgyi C."/>
            <person name="Patrignani A."/>
            <person name="Fitzpatrick D."/>
            <person name="Nagy I."/>
            <person name="Doyle S."/>
            <person name="Anderson J.B."/>
            <person name="Grigoriev I.V."/>
            <person name="Gueldener U."/>
            <person name="Muensterkoetter M."/>
            <person name="Nagy L.G."/>
        </authorList>
    </citation>
    <scope>NUCLEOTIDE SEQUENCE [LARGE SCALE GENOMIC DNA]</scope>
    <source>
        <strain evidence="3">Ar21-2</strain>
    </source>
</reference>
<dbReference type="InParanoid" id="A0A2H3E372"/>
<gene>
    <name evidence="2" type="ORF">ARMGADRAFT_1077775</name>
</gene>
<feature type="region of interest" description="Disordered" evidence="1">
    <location>
        <begin position="1"/>
        <end position="60"/>
    </location>
</feature>
<evidence type="ECO:0000313" key="2">
    <source>
        <dbReference type="EMBL" id="PBK95013.1"/>
    </source>
</evidence>
<organism evidence="2 3">
    <name type="scientific">Armillaria gallica</name>
    <name type="common">Bulbous honey fungus</name>
    <name type="synonym">Armillaria bulbosa</name>
    <dbReference type="NCBI Taxonomy" id="47427"/>
    <lineage>
        <taxon>Eukaryota</taxon>
        <taxon>Fungi</taxon>
        <taxon>Dikarya</taxon>
        <taxon>Basidiomycota</taxon>
        <taxon>Agaricomycotina</taxon>
        <taxon>Agaricomycetes</taxon>
        <taxon>Agaricomycetidae</taxon>
        <taxon>Agaricales</taxon>
        <taxon>Marasmiineae</taxon>
        <taxon>Physalacriaceae</taxon>
        <taxon>Armillaria</taxon>
    </lineage>
</organism>